<feature type="transmembrane region" description="Helical" evidence="6">
    <location>
        <begin position="118"/>
        <end position="141"/>
    </location>
</feature>
<comment type="similarity">
    <text evidence="2">Belongs to the major facilitator superfamily. Monocarboxylate porter (TC 2.A.1.13) family.</text>
</comment>
<dbReference type="SUPFAM" id="SSF103473">
    <property type="entry name" value="MFS general substrate transporter"/>
    <property type="match status" value="1"/>
</dbReference>
<feature type="transmembrane region" description="Helical" evidence="6">
    <location>
        <begin position="161"/>
        <end position="179"/>
    </location>
</feature>
<feature type="transmembrane region" description="Helical" evidence="6">
    <location>
        <begin position="396"/>
        <end position="416"/>
    </location>
</feature>
<dbReference type="Gene3D" id="1.20.1250.20">
    <property type="entry name" value="MFS general substrate transporter like domains"/>
    <property type="match status" value="2"/>
</dbReference>
<dbReference type="EMBL" id="JAEUBD010001266">
    <property type="protein sequence ID" value="KAH3662762.1"/>
    <property type="molecule type" value="Genomic_DNA"/>
</dbReference>
<evidence type="ECO:0000313" key="8">
    <source>
        <dbReference type="EMBL" id="KAH3662762.1"/>
    </source>
</evidence>
<dbReference type="InterPro" id="IPR001958">
    <property type="entry name" value="Tet-R_TetA/multi-R_MdtG-like"/>
</dbReference>
<dbReference type="PRINTS" id="PR01035">
    <property type="entry name" value="TCRTETA"/>
</dbReference>
<dbReference type="AlphaFoldDB" id="A0A9P8P044"/>
<dbReference type="Proteomes" id="UP000788993">
    <property type="component" value="Unassembled WGS sequence"/>
</dbReference>
<keyword evidence="5 6" id="KW-0472">Membrane</keyword>
<evidence type="ECO:0000256" key="1">
    <source>
        <dbReference type="ARBA" id="ARBA00004141"/>
    </source>
</evidence>
<feature type="transmembrane region" description="Helical" evidence="6">
    <location>
        <begin position="333"/>
        <end position="360"/>
    </location>
</feature>
<accession>A0A9P8P044</accession>
<feature type="transmembrane region" description="Helical" evidence="6">
    <location>
        <begin position="423"/>
        <end position="440"/>
    </location>
</feature>
<feature type="domain" description="Major facilitator superfamily (MFS) profile" evidence="7">
    <location>
        <begin position="121"/>
        <end position="513"/>
    </location>
</feature>
<dbReference type="GO" id="GO:0016020">
    <property type="term" value="C:membrane"/>
    <property type="evidence" value="ECO:0007669"/>
    <property type="project" value="UniProtKB-SubCell"/>
</dbReference>
<name>A0A9P8P044_9ASCO</name>
<keyword evidence="9" id="KW-1185">Reference proteome</keyword>
<evidence type="ECO:0000256" key="3">
    <source>
        <dbReference type="ARBA" id="ARBA00022692"/>
    </source>
</evidence>
<dbReference type="InterPro" id="IPR050327">
    <property type="entry name" value="Proton-linked_MCT"/>
</dbReference>
<feature type="transmembrane region" description="Helical" evidence="6">
    <location>
        <begin position="280"/>
        <end position="300"/>
    </location>
</feature>
<proteinExistence type="inferred from homology"/>
<feature type="transmembrane region" description="Helical" evidence="6">
    <location>
        <begin position="191"/>
        <end position="210"/>
    </location>
</feature>
<gene>
    <name evidence="8" type="ORF">OGATHE_004338</name>
</gene>
<feature type="transmembrane region" description="Helical" evidence="6">
    <location>
        <begin position="460"/>
        <end position="479"/>
    </location>
</feature>
<sequence length="566" mass="62066">MDNSSLSSLDSDVGRCDSLEHVYRYAQTPSIATQISRTRTAVSAASSVSRSVRQIVEQAHDDNEQTALEHLEHQDSNDKLNIENMGINRAIRIATNRTDKTLEAQVSGPETPEKDRGYAWVVCGTIFTVFLSTWGANGTYGVFLNYWMQHSTFPGAKSTDYALVGSIVLGLAQILAPLAQMTSAIIGIKPAMLIGLVSQTLGYLLASFSTKLWQLYLTQGVLVGIGFAFLYNPSIVTVPDWFNKKRGLSFGIIASASGIGGVVFALVSQAIITKTGGPPWALRAMALITFFLNVLSIILIKERIPSQRLTTVHDIKVRVNILFNKEVLKYLQLYLIVFWFALIVSCYVVALFSLSAYAAFMGLSDAQGSHLTAIFNACQAVGRVAIGFTADYTGRVNLAIVLSVIMVILVLAMWINAITEPSIFAYAVLSGLTFGASSVLNQPILADTLPPELFPAGWSFQGVILGCFTLFCEVVALRLRDATKSKPFIKAQIFCGCFAIGGFVLITVARESSVRNLLAKRLCETEKNLEYEKENEVLARRHATYHELLRKSPLGFLLRLIYPIKV</sequence>
<feature type="transmembrane region" description="Helical" evidence="6">
    <location>
        <begin position="248"/>
        <end position="268"/>
    </location>
</feature>
<comment type="caution">
    <text evidence="8">The sequence shown here is derived from an EMBL/GenBank/DDBJ whole genome shotgun (WGS) entry which is preliminary data.</text>
</comment>
<dbReference type="PANTHER" id="PTHR11360">
    <property type="entry name" value="MONOCARBOXYLATE TRANSPORTER"/>
    <property type="match status" value="1"/>
</dbReference>
<evidence type="ECO:0000256" key="4">
    <source>
        <dbReference type="ARBA" id="ARBA00022989"/>
    </source>
</evidence>
<evidence type="ECO:0000259" key="7">
    <source>
        <dbReference type="PROSITE" id="PS50850"/>
    </source>
</evidence>
<organism evidence="8 9">
    <name type="scientific">Ogataea polymorpha</name>
    <dbReference type="NCBI Taxonomy" id="460523"/>
    <lineage>
        <taxon>Eukaryota</taxon>
        <taxon>Fungi</taxon>
        <taxon>Dikarya</taxon>
        <taxon>Ascomycota</taxon>
        <taxon>Saccharomycotina</taxon>
        <taxon>Pichiomycetes</taxon>
        <taxon>Pichiales</taxon>
        <taxon>Pichiaceae</taxon>
        <taxon>Ogataea</taxon>
    </lineage>
</organism>
<feature type="transmembrane region" description="Helical" evidence="6">
    <location>
        <begin position="216"/>
        <end position="236"/>
    </location>
</feature>
<evidence type="ECO:0000313" key="9">
    <source>
        <dbReference type="Proteomes" id="UP000788993"/>
    </source>
</evidence>
<reference evidence="8" key="2">
    <citation type="submission" date="2021-01" db="EMBL/GenBank/DDBJ databases">
        <authorList>
            <person name="Schikora-Tamarit M.A."/>
        </authorList>
    </citation>
    <scope>NUCLEOTIDE SEQUENCE</scope>
    <source>
        <strain evidence="8">NCAIM Y.01608</strain>
    </source>
</reference>
<dbReference type="CDD" id="cd17352">
    <property type="entry name" value="MFS_MCT_SLC16"/>
    <property type="match status" value="1"/>
</dbReference>
<dbReference type="PROSITE" id="PS50850">
    <property type="entry name" value="MFS"/>
    <property type="match status" value="1"/>
</dbReference>
<dbReference type="InterPro" id="IPR020846">
    <property type="entry name" value="MFS_dom"/>
</dbReference>
<dbReference type="InterPro" id="IPR011701">
    <property type="entry name" value="MFS"/>
</dbReference>
<dbReference type="InterPro" id="IPR036259">
    <property type="entry name" value="MFS_trans_sf"/>
</dbReference>
<dbReference type="GO" id="GO:0022857">
    <property type="term" value="F:transmembrane transporter activity"/>
    <property type="evidence" value="ECO:0007669"/>
    <property type="project" value="InterPro"/>
</dbReference>
<evidence type="ECO:0000256" key="6">
    <source>
        <dbReference type="SAM" id="Phobius"/>
    </source>
</evidence>
<evidence type="ECO:0000256" key="5">
    <source>
        <dbReference type="ARBA" id="ARBA00023136"/>
    </source>
</evidence>
<keyword evidence="4 6" id="KW-1133">Transmembrane helix</keyword>
<feature type="transmembrane region" description="Helical" evidence="6">
    <location>
        <begin position="491"/>
        <end position="509"/>
    </location>
</feature>
<comment type="subcellular location">
    <subcellularLocation>
        <location evidence="1">Membrane</location>
        <topology evidence="1">Multi-pass membrane protein</topology>
    </subcellularLocation>
</comment>
<dbReference type="PANTHER" id="PTHR11360:SF315">
    <property type="entry name" value="TRANSPORTER MCH2-RELATED"/>
    <property type="match status" value="1"/>
</dbReference>
<dbReference type="Pfam" id="PF07690">
    <property type="entry name" value="MFS_1"/>
    <property type="match status" value="1"/>
</dbReference>
<evidence type="ECO:0000256" key="2">
    <source>
        <dbReference type="ARBA" id="ARBA00006727"/>
    </source>
</evidence>
<protein>
    <recommendedName>
        <fullName evidence="7">Major facilitator superfamily (MFS) profile domain-containing protein</fullName>
    </recommendedName>
</protein>
<keyword evidence="3 6" id="KW-0812">Transmembrane</keyword>
<reference evidence="8" key="1">
    <citation type="journal article" date="2021" name="Open Biol.">
        <title>Shared evolutionary footprints suggest mitochondrial oxidative damage underlies multiple complex I losses in fungi.</title>
        <authorList>
            <person name="Schikora-Tamarit M.A."/>
            <person name="Marcet-Houben M."/>
            <person name="Nosek J."/>
            <person name="Gabaldon T."/>
        </authorList>
    </citation>
    <scope>NUCLEOTIDE SEQUENCE</scope>
    <source>
        <strain evidence="8">NCAIM Y.01608</strain>
    </source>
</reference>